<protein>
    <submittedName>
        <fullName evidence="3">Zinc-ribbon domain-containing protein</fullName>
    </submittedName>
</protein>
<name>A0A7J3I674_9CREN</name>
<organism evidence="3">
    <name type="scientific">Ignisphaera aggregans</name>
    <dbReference type="NCBI Taxonomy" id="334771"/>
    <lineage>
        <taxon>Archaea</taxon>
        <taxon>Thermoproteota</taxon>
        <taxon>Thermoprotei</taxon>
        <taxon>Desulfurococcales</taxon>
        <taxon>Desulfurococcaceae</taxon>
        <taxon>Ignisphaera</taxon>
    </lineage>
</organism>
<gene>
    <name evidence="3" type="ORF">ENT87_00855</name>
</gene>
<accession>A0A7J3I674</accession>
<evidence type="ECO:0000259" key="2">
    <source>
        <dbReference type="Pfam" id="PF13240"/>
    </source>
</evidence>
<feature type="domain" description="Zinc-ribbon" evidence="2">
    <location>
        <begin position="8"/>
        <end position="30"/>
    </location>
</feature>
<keyword evidence="1" id="KW-1133">Transmembrane helix</keyword>
<dbReference type="InterPro" id="IPR026870">
    <property type="entry name" value="Zinc_ribbon_dom"/>
</dbReference>
<sequence>MNGMEYIYCPNCGRRIEKEFNYCPYCGFNLKLQDRRTQGHIVIGPHPRMLFIRGALLLVIAIIMLLMIFSSPFSTDSTAIFFAIPIVLFIVFAVYVIYKALRGETVPTYRVEAK</sequence>
<feature type="transmembrane region" description="Helical" evidence="1">
    <location>
        <begin position="50"/>
        <end position="73"/>
    </location>
</feature>
<evidence type="ECO:0000313" key="3">
    <source>
        <dbReference type="EMBL" id="HGN36091.1"/>
    </source>
</evidence>
<reference evidence="3" key="1">
    <citation type="journal article" date="2020" name="mSystems">
        <title>Genome- and Community-Level Interaction Insights into Carbon Utilization and Element Cycling Functions of Hydrothermarchaeota in Hydrothermal Sediment.</title>
        <authorList>
            <person name="Zhou Z."/>
            <person name="Liu Y."/>
            <person name="Xu W."/>
            <person name="Pan J."/>
            <person name="Luo Z.H."/>
            <person name="Li M."/>
        </authorList>
    </citation>
    <scope>NUCLEOTIDE SEQUENCE [LARGE SCALE GENOMIC DNA]</scope>
    <source>
        <strain evidence="3">SpSt-618</strain>
    </source>
</reference>
<dbReference type="AlphaFoldDB" id="A0A7J3I674"/>
<keyword evidence="1" id="KW-0472">Membrane</keyword>
<comment type="caution">
    <text evidence="3">The sequence shown here is derived from an EMBL/GenBank/DDBJ whole genome shotgun (WGS) entry which is preliminary data.</text>
</comment>
<keyword evidence="1" id="KW-0812">Transmembrane</keyword>
<evidence type="ECO:0000256" key="1">
    <source>
        <dbReference type="SAM" id="Phobius"/>
    </source>
</evidence>
<proteinExistence type="predicted"/>
<dbReference type="Pfam" id="PF13240">
    <property type="entry name" value="Zn_Ribbon_1"/>
    <property type="match status" value="1"/>
</dbReference>
<dbReference type="EMBL" id="DTAI01000028">
    <property type="protein sequence ID" value="HGN36091.1"/>
    <property type="molecule type" value="Genomic_DNA"/>
</dbReference>
<feature type="transmembrane region" description="Helical" evidence="1">
    <location>
        <begin position="79"/>
        <end position="98"/>
    </location>
</feature>